<reference evidence="1" key="1">
    <citation type="submission" date="2022-04" db="EMBL/GenBank/DDBJ databases">
        <title>Genome of the entomopathogenic fungus Entomophthora muscae.</title>
        <authorList>
            <person name="Elya C."/>
            <person name="Lovett B.R."/>
            <person name="Lee E."/>
            <person name="Macias A.M."/>
            <person name="Hajek A.E."/>
            <person name="De Bivort B.L."/>
            <person name="Kasson M.T."/>
            <person name="De Fine Licht H.H."/>
            <person name="Stajich J.E."/>
        </authorList>
    </citation>
    <scope>NUCLEOTIDE SEQUENCE</scope>
    <source>
        <strain evidence="1">Berkeley</strain>
    </source>
</reference>
<gene>
    <name evidence="1" type="primary">YET3_3</name>
    <name evidence="1" type="ORF">DSO57_1034873</name>
</gene>
<dbReference type="Proteomes" id="UP001165960">
    <property type="component" value="Unassembled WGS sequence"/>
</dbReference>
<comment type="caution">
    <text evidence="1">The sequence shown here is derived from an EMBL/GenBank/DDBJ whole genome shotgun (WGS) entry which is preliminary data.</text>
</comment>
<protein>
    <submittedName>
        <fullName evidence="1">Endoplasmic reticulum transmembrane protein 3</fullName>
    </submittedName>
</protein>
<organism evidence="1 2">
    <name type="scientific">Entomophthora muscae</name>
    <dbReference type="NCBI Taxonomy" id="34485"/>
    <lineage>
        <taxon>Eukaryota</taxon>
        <taxon>Fungi</taxon>
        <taxon>Fungi incertae sedis</taxon>
        <taxon>Zoopagomycota</taxon>
        <taxon>Entomophthoromycotina</taxon>
        <taxon>Entomophthoromycetes</taxon>
        <taxon>Entomophthorales</taxon>
        <taxon>Entomophthoraceae</taxon>
        <taxon>Entomophthora</taxon>
    </lineage>
</organism>
<keyword evidence="2" id="KW-1185">Reference proteome</keyword>
<proteinExistence type="predicted"/>
<name>A0ACC2UKA0_9FUNG</name>
<sequence length="147" mass="16860">MAIYYKIVFGLLVTEIAVFLALMIPLPNHLKQKSLLFIRDNVVSKAQYTLKIIAVFVFILLIDSVNHLLTAVEKTDTPESQANVRLANAINVKKFYAQRNTYLTGATLFLSFILNYTFELIIELLSTKENLKNLEKKPSNESNYWKT</sequence>
<accession>A0ACC2UKA0</accession>
<evidence type="ECO:0000313" key="2">
    <source>
        <dbReference type="Proteomes" id="UP001165960"/>
    </source>
</evidence>
<dbReference type="EMBL" id="QTSX02000297">
    <property type="protein sequence ID" value="KAJ9087258.1"/>
    <property type="molecule type" value="Genomic_DNA"/>
</dbReference>
<keyword evidence="1" id="KW-0812">Transmembrane</keyword>
<evidence type="ECO:0000313" key="1">
    <source>
        <dbReference type="EMBL" id="KAJ9087258.1"/>
    </source>
</evidence>
<keyword evidence="1" id="KW-0472">Membrane</keyword>